<dbReference type="EMBL" id="MU863654">
    <property type="protein sequence ID" value="KAK4098901.1"/>
    <property type="molecule type" value="Genomic_DNA"/>
</dbReference>
<evidence type="ECO:0000313" key="4">
    <source>
        <dbReference type="Proteomes" id="UP001305647"/>
    </source>
</evidence>
<dbReference type="AlphaFoldDB" id="A0AAN6PXG7"/>
<reference evidence="3" key="2">
    <citation type="submission" date="2023-05" db="EMBL/GenBank/DDBJ databases">
        <authorList>
            <consortium name="Lawrence Berkeley National Laboratory"/>
            <person name="Steindorff A."/>
            <person name="Hensen N."/>
            <person name="Bonometti L."/>
            <person name="Westerberg I."/>
            <person name="Brannstrom I.O."/>
            <person name="Guillou S."/>
            <person name="Cros-Aarteil S."/>
            <person name="Calhoun S."/>
            <person name="Haridas S."/>
            <person name="Kuo A."/>
            <person name="Mondo S."/>
            <person name="Pangilinan J."/>
            <person name="Riley R."/>
            <person name="Labutti K."/>
            <person name="Andreopoulos B."/>
            <person name="Lipzen A."/>
            <person name="Chen C."/>
            <person name="Yanf M."/>
            <person name="Daum C."/>
            <person name="Ng V."/>
            <person name="Clum A."/>
            <person name="Ohm R."/>
            <person name="Martin F."/>
            <person name="Silar P."/>
            <person name="Natvig D."/>
            <person name="Lalanne C."/>
            <person name="Gautier V."/>
            <person name="Ament-Velasquez S.L."/>
            <person name="Kruys A."/>
            <person name="Hutchinson M.I."/>
            <person name="Powell A.J."/>
            <person name="Barry K."/>
            <person name="Miller A.N."/>
            <person name="Grigoriev I.V."/>
            <person name="Debuchy R."/>
            <person name="Gladieux P."/>
            <person name="Thoren M.H."/>
            <person name="Johannesson H."/>
        </authorList>
    </citation>
    <scope>NUCLEOTIDE SEQUENCE</scope>
    <source>
        <strain evidence="3">CBS 757.83</strain>
    </source>
</reference>
<organism evidence="3 4">
    <name type="scientific">Parathielavia hyrcaniae</name>
    <dbReference type="NCBI Taxonomy" id="113614"/>
    <lineage>
        <taxon>Eukaryota</taxon>
        <taxon>Fungi</taxon>
        <taxon>Dikarya</taxon>
        <taxon>Ascomycota</taxon>
        <taxon>Pezizomycotina</taxon>
        <taxon>Sordariomycetes</taxon>
        <taxon>Sordariomycetidae</taxon>
        <taxon>Sordariales</taxon>
        <taxon>Chaetomiaceae</taxon>
        <taxon>Parathielavia</taxon>
    </lineage>
</organism>
<accession>A0AAN6PXG7</accession>
<gene>
    <name evidence="3" type="ORF">N658DRAFT_454263</name>
</gene>
<keyword evidence="4" id="KW-1185">Reference proteome</keyword>
<dbReference type="Pfam" id="PF06722">
    <property type="entry name" value="EryCIII-like_C"/>
    <property type="match status" value="1"/>
</dbReference>
<keyword evidence="1" id="KW-0808">Transferase</keyword>
<proteinExistence type="predicted"/>
<dbReference type="InterPro" id="IPR002213">
    <property type="entry name" value="UDP_glucos_trans"/>
</dbReference>
<dbReference type="InterPro" id="IPR050426">
    <property type="entry name" value="Glycosyltransferase_28"/>
</dbReference>
<dbReference type="CDD" id="cd03784">
    <property type="entry name" value="GT1_Gtf-like"/>
    <property type="match status" value="1"/>
</dbReference>
<dbReference type="GO" id="GO:0008194">
    <property type="term" value="F:UDP-glycosyltransferase activity"/>
    <property type="evidence" value="ECO:0007669"/>
    <property type="project" value="InterPro"/>
</dbReference>
<protein>
    <submittedName>
        <fullName evidence="3">Glycosyltransferase family 1 protein</fullName>
    </submittedName>
</protein>
<dbReference type="SUPFAM" id="SSF53756">
    <property type="entry name" value="UDP-Glycosyltransferase/glycogen phosphorylase"/>
    <property type="match status" value="1"/>
</dbReference>
<feature type="domain" description="Erythromycin biosynthesis protein CIII-like C-terminal" evidence="2">
    <location>
        <begin position="367"/>
        <end position="432"/>
    </location>
</feature>
<dbReference type="PANTHER" id="PTHR48050">
    <property type="entry name" value="STEROL 3-BETA-GLUCOSYLTRANSFERASE"/>
    <property type="match status" value="1"/>
</dbReference>
<dbReference type="GO" id="GO:0016758">
    <property type="term" value="F:hexosyltransferase activity"/>
    <property type="evidence" value="ECO:0007669"/>
    <property type="project" value="UniProtKB-ARBA"/>
</dbReference>
<dbReference type="PANTHER" id="PTHR48050:SF13">
    <property type="entry name" value="STEROL 3-BETA-GLUCOSYLTRANSFERASE UGT80A2"/>
    <property type="match status" value="1"/>
</dbReference>
<dbReference type="Proteomes" id="UP001305647">
    <property type="component" value="Unassembled WGS sequence"/>
</dbReference>
<dbReference type="InterPro" id="IPR010610">
    <property type="entry name" value="EryCIII-like_C"/>
</dbReference>
<reference evidence="3" key="1">
    <citation type="journal article" date="2023" name="Mol. Phylogenet. Evol.">
        <title>Genome-scale phylogeny and comparative genomics of the fungal order Sordariales.</title>
        <authorList>
            <person name="Hensen N."/>
            <person name="Bonometti L."/>
            <person name="Westerberg I."/>
            <person name="Brannstrom I.O."/>
            <person name="Guillou S."/>
            <person name="Cros-Aarteil S."/>
            <person name="Calhoun S."/>
            <person name="Haridas S."/>
            <person name="Kuo A."/>
            <person name="Mondo S."/>
            <person name="Pangilinan J."/>
            <person name="Riley R."/>
            <person name="LaButti K."/>
            <person name="Andreopoulos B."/>
            <person name="Lipzen A."/>
            <person name="Chen C."/>
            <person name="Yan M."/>
            <person name="Daum C."/>
            <person name="Ng V."/>
            <person name="Clum A."/>
            <person name="Steindorff A."/>
            <person name="Ohm R.A."/>
            <person name="Martin F."/>
            <person name="Silar P."/>
            <person name="Natvig D.O."/>
            <person name="Lalanne C."/>
            <person name="Gautier V."/>
            <person name="Ament-Velasquez S.L."/>
            <person name="Kruys A."/>
            <person name="Hutchinson M.I."/>
            <person name="Powell A.J."/>
            <person name="Barry K."/>
            <person name="Miller A.N."/>
            <person name="Grigoriev I.V."/>
            <person name="Debuchy R."/>
            <person name="Gladieux P."/>
            <person name="Hiltunen Thoren M."/>
            <person name="Johannesson H."/>
        </authorList>
    </citation>
    <scope>NUCLEOTIDE SEQUENCE</scope>
    <source>
        <strain evidence="3">CBS 757.83</strain>
    </source>
</reference>
<dbReference type="Gene3D" id="3.40.50.2000">
    <property type="entry name" value="Glycogen Phosphorylase B"/>
    <property type="match status" value="2"/>
</dbReference>
<evidence type="ECO:0000313" key="3">
    <source>
        <dbReference type="EMBL" id="KAK4098901.1"/>
    </source>
</evidence>
<evidence type="ECO:0000256" key="1">
    <source>
        <dbReference type="ARBA" id="ARBA00022679"/>
    </source>
</evidence>
<comment type="caution">
    <text evidence="3">The sequence shown here is derived from an EMBL/GenBank/DDBJ whole genome shotgun (WGS) entry which is preliminary data.</text>
</comment>
<evidence type="ECO:0000259" key="2">
    <source>
        <dbReference type="Pfam" id="PF06722"/>
    </source>
</evidence>
<sequence length="496" mass="53707">MKKILLITNSEFGQANVFLAAGHALVSRDPDVQVHYASFPALSKPVSEASAYALQCTPNSRPFVFHALQGVSFVDVFQSFNGFETISKRPGLVNTPEYLRMAMKIVLPWSAPEFITIFRSLVQIIEEVGPDLAVVDSLFGPGHTACDHVGLPHMILSPNAIKDMTLATQPWGAMFWKYPISGSALPFPIPWHLLPLSIYYGLCAVWYHFTDPTHHATAAAIQRETGGTSPTTYDKIIMDRAPKQRILVASRPEMDFPLLVPDHIVPCGPIIRPVPAVSDVDPGLHAWLCEGPVVLVNLGSHTVMAEKEAVEMAGALRVLLGKAAGEVKWRGLRVLWKLKKKRTAGGGYGFEPGSALHDILGRELDEDRVRIAEWITCEPVAVLETGNVVCAVSHGGANSVHEAIHAGVPQVLVPSWADCYDYGVRVEYLGVGRWGNRQAAPVWSTSELGPILVDVVMGPNADTVRTRAKELAALCSKTPGADVAAKAILDEMAGAS</sequence>
<name>A0AAN6PXG7_9PEZI</name>